<proteinExistence type="predicted"/>
<evidence type="ECO:0000313" key="2">
    <source>
        <dbReference type="Proteomes" id="UP001488805"/>
    </source>
</evidence>
<name>A0AAW1EIP1_ZOAVI</name>
<evidence type="ECO:0000313" key="1">
    <source>
        <dbReference type="EMBL" id="KAK9522128.1"/>
    </source>
</evidence>
<comment type="caution">
    <text evidence="1">The sequence shown here is derived from an EMBL/GenBank/DDBJ whole genome shotgun (WGS) entry which is preliminary data.</text>
</comment>
<organism evidence="1 2">
    <name type="scientific">Zoarces viviparus</name>
    <name type="common">Viviparous eelpout</name>
    <name type="synonym">Blennius viviparus</name>
    <dbReference type="NCBI Taxonomy" id="48416"/>
    <lineage>
        <taxon>Eukaryota</taxon>
        <taxon>Metazoa</taxon>
        <taxon>Chordata</taxon>
        <taxon>Craniata</taxon>
        <taxon>Vertebrata</taxon>
        <taxon>Euteleostomi</taxon>
        <taxon>Actinopterygii</taxon>
        <taxon>Neopterygii</taxon>
        <taxon>Teleostei</taxon>
        <taxon>Neoteleostei</taxon>
        <taxon>Acanthomorphata</taxon>
        <taxon>Eupercaria</taxon>
        <taxon>Perciformes</taxon>
        <taxon>Cottioidei</taxon>
        <taxon>Zoarcales</taxon>
        <taxon>Zoarcidae</taxon>
        <taxon>Zoarcinae</taxon>
        <taxon>Zoarces</taxon>
    </lineage>
</organism>
<protein>
    <submittedName>
        <fullName evidence="1">Uncharacterized protein</fullName>
    </submittedName>
</protein>
<accession>A0AAW1EIP1</accession>
<dbReference type="EMBL" id="JBCEZU010000221">
    <property type="protein sequence ID" value="KAK9522128.1"/>
    <property type="molecule type" value="Genomic_DNA"/>
</dbReference>
<keyword evidence="2" id="KW-1185">Reference proteome</keyword>
<dbReference type="Proteomes" id="UP001488805">
    <property type="component" value="Unassembled WGS sequence"/>
</dbReference>
<reference evidence="1 2" key="1">
    <citation type="journal article" date="2024" name="Genome Biol. Evol.">
        <title>Chromosome-level genome assembly of the viviparous eelpout Zoarces viviparus.</title>
        <authorList>
            <person name="Fuhrmann N."/>
            <person name="Brasseur M.V."/>
            <person name="Bakowski C.E."/>
            <person name="Podsiadlowski L."/>
            <person name="Prost S."/>
            <person name="Krehenwinkel H."/>
            <person name="Mayer C."/>
        </authorList>
    </citation>
    <scope>NUCLEOTIDE SEQUENCE [LARGE SCALE GENOMIC DNA]</scope>
    <source>
        <strain evidence="1">NO-MEL_2022_Ind0_liver</strain>
    </source>
</reference>
<gene>
    <name evidence="1" type="ORF">VZT92_018614</name>
</gene>
<dbReference type="AlphaFoldDB" id="A0AAW1EIP1"/>
<sequence length="66" mass="6936">MQAASSGSRAAFTLQDSALTRPSGRFLLSDDGCSPNLIKIRTDGDVVKMQRAPGDDMTTNVGSDFG</sequence>